<comment type="caution">
    <text evidence="2">The sequence shown here is derived from an EMBL/GenBank/DDBJ whole genome shotgun (WGS) entry which is preliminary data.</text>
</comment>
<accession>A0ABS8S0H2</accession>
<reference evidence="2 3" key="1">
    <citation type="journal article" date="2021" name="BMC Genomics">
        <title>Datura genome reveals duplications of psychoactive alkaloid biosynthetic genes and high mutation rate following tissue culture.</title>
        <authorList>
            <person name="Rajewski A."/>
            <person name="Carter-House D."/>
            <person name="Stajich J."/>
            <person name="Litt A."/>
        </authorList>
    </citation>
    <scope>NUCLEOTIDE SEQUENCE [LARGE SCALE GENOMIC DNA]</scope>
    <source>
        <strain evidence="2">AR-01</strain>
    </source>
</reference>
<evidence type="ECO:0000313" key="3">
    <source>
        <dbReference type="Proteomes" id="UP000823775"/>
    </source>
</evidence>
<dbReference type="EMBL" id="JACEIK010000213">
    <property type="protein sequence ID" value="MCD7452517.1"/>
    <property type="molecule type" value="Genomic_DNA"/>
</dbReference>
<feature type="compositionally biased region" description="Basic and acidic residues" evidence="1">
    <location>
        <begin position="23"/>
        <end position="33"/>
    </location>
</feature>
<feature type="region of interest" description="Disordered" evidence="1">
    <location>
        <begin position="1"/>
        <end position="34"/>
    </location>
</feature>
<name>A0ABS8S0H2_DATST</name>
<keyword evidence="3" id="KW-1185">Reference proteome</keyword>
<proteinExistence type="predicted"/>
<gene>
    <name evidence="2" type="ORF">HAX54_017204</name>
</gene>
<organism evidence="2 3">
    <name type="scientific">Datura stramonium</name>
    <name type="common">Jimsonweed</name>
    <name type="synonym">Common thornapple</name>
    <dbReference type="NCBI Taxonomy" id="4076"/>
    <lineage>
        <taxon>Eukaryota</taxon>
        <taxon>Viridiplantae</taxon>
        <taxon>Streptophyta</taxon>
        <taxon>Embryophyta</taxon>
        <taxon>Tracheophyta</taxon>
        <taxon>Spermatophyta</taxon>
        <taxon>Magnoliopsida</taxon>
        <taxon>eudicotyledons</taxon>
        <taxon>Gunneridae</taxon>
        <taxon>Pentapetalae</taxon>
        <taxon>asterids</taxon>
        <taxon>lamiids</taxon>
        <taxon>Solanales</taxon>
        <taxon>Solanaceae</taxon>
        <taxon>Solanoideae</taxon>
        <taxon>Datureae</taxon>
        <taxon>Datura</taxon>
    </lineage>
</organism>
<evidence type="ECO:0000313" key="2">
    <source>
        <dbReference type="EMBL" id="MCD7452517.1"/>
    </source>
</evidence>
<protein>
    <submittedName>
        <fullName evidence="2">Uncharacterized protein</fullName>
    </submittedName>
</protein>
<dbReference type="Proteomes" id="UP000823775">
    <property type="component" value="Unassembled WGS sequence"/>
</dbReference>
<sequence>MAPKVNKGKGVASSSYGSKRERRTSEEKNEDVRMAPYPLRQCRLRWVTKKE</sequence>
<evidence type="ECO:0000256" key="1">
    <source>
        <dbReference type="SAM" id="MobiDB-lite"/>
    </source>
</evidence>
<feature type="non-terminal residue" evidence="2">
    <location>
        <position position="51"/>
    </location>
</feature>